<keyword evidence="7" id="KW-0067">ATP-binding</keyword>
<proteinExistence type="inferred from homology"/>
<evidence type="ECO:0000256" key="9">
    <source>
        <dbReference type="ARBA" id="ARBA00023065"/>
    </source>
</evidence>
<dbReference type="PANTHER" id="PTHR42771:SF2">
    <property type="entry name" value="IRON(3+)-HYDROXAMATE IMPORT ATP-BINDING PROTEIN FHUC"/>
    <property type="match status" value="1"/>
</dbReference>
<accession>A0A2P7U188</accession>
<dbReference type="Proteomes" id="UP000241868">
    <property type="component" value="Unassembled WGS sequence"/>
</dbReference>
<evidence type="ECO:0000313" key="13">
    <source>
        <dbReference type="Proteomes" id="UP000241868"/>
    </source>
</evidence>
<keyword evidence="8" id="KW-0408">Iron</keyword>
<gene>
    <name evidence="12" type="ORF">C7N83_04475</name>
</gene>
<keyword evidence="6" id="KW-0547">Nucleotide-binding</keyword>
<organism evidence="12 13">
    <name type="scientific">Neisseria iguanae</name>
    <dbReference type="NCBI Taxonomy" id="90242"/>
    <lineage>
        <taxon>Bacteria</taxon>
        <taxon>Pseudomonadati</taxon>
        <taxon>Pseudomonadota</taxon>
        <taxon>Betaproteobacteria</taxon>
        <taxon>Neisseriales</taxon>
        <taxon>Neisseriaceae</taxon>
        <taxon>Neisseria</taxon>
    </lineage>
</organism>
<sequence>MTGPFMLRAQHLTLAYDQHTVSNDVSFNVTEGKISVLIGANGCGKSTLLKALARQLVPNHGQIVLNGKAAANYGSKEFARYLAMLAQSPIVPEGISVKQLVRYGRYPYRSFASGWKEEDECAVTRALQLTATDILSDKTIDSLSGGQRQRVWIAMALAQDTPYLLLDEPTTYLDLTYQIDILDLLKQLNRDTGTTIVMVLHDLNLACRYADEMIAMHKGNIAARGSVHEIINENTVRQVFGLESRIVIDPIYGTPMCIPLGKHFTE</sequence>
<evidence type="ECO:0000256" key="10">
    <source>
        <dbReference type="ARBA" id="ARBA00023136"/>
    </source>
</evidence>
<dbReference type="OrthoDB" id="5296765at2"/>
<keyword evidence="10" id="KW-0472">Membrane</keyword>
<dbReference type="GO" id="GO:0016887">
    <property type="term" value="F:ATP hydrolysis activity"/>
    <property type="evidence" value="ECO:0007669"/>
    <property type="project" value="InterPro"/>
</dbReference>
<dbReference type="InterPro" id="IPR051535">
    <property type="entry name" value="Siderophore_ABC-ATPase"/>
</dbReference>
<dbReference type="GO" id="GO:0005886">
    <property type="term" value="C:plasma membrane"/>
    <property type="evidence" value="ECO:0007669"/>
    <property type="project" value="UniProtKB-SubCell"/>
</dbReference>
<keyword evidence="4" id="KW-1003">Cell membrane</keyword>
<evidence type="ECO:0000256" key="7">
    <source>
        <dbReference type="ARBA" id="ARBA00022840"/>
    </source>
</evidence>
<evidence type="ECO:0000256" key="6">
    <source>
        <dbReference type="ARBA" id="ARBA00022741"/>
    </source>
</evidence>
<evidence type="ECO:0000259" key="11">
    <source>
        <dbReference type="PROSITE" id="PS50893"/>
    </source>
</evidence>
<evidence type="ECO:0000256" key="8">
    <source>
        <dbReference type="ARBA" id="ARBA00023004"/>
    </source>
</evidence>
<dbReference type="AlphaFoldDB" id="A0A2P7U188"/>
<dbReference type="InterPro" id="IPR003439">
    <property type="entry name" value="ABC_transporter-like_ATP-bd"/>
</dbReference>
<comment type="similarity">
    <text evidence="2">Belongs to the ABC transporter superfamily.</text>
</comment>
<evidence type="ECO:0000256" key="2">
    <source>
        <dbReference type="ARBA" id="ARBA00005417"/>
    </source>
</evidence>
<evidence type="ECO:0000256" key="1">
    <source>
        <dbReference type="ARBA" id="ARBA00004202"/>
    </source>
</evidence>
<dbReference type="Pfam" id="PF00005">
    <property type="entry name" value="ABC_tran"/>
    <property type="match status" value="1"/>
</dbReference>
<dbReference type="PROSITE" id="PS50893">
    <property type="entry name" value="ABC_TRANSPORTER_2"/>
    <property type="match status" value="1"/>
</dbReference>
<evidence type="ECO:0000256" key="5">
    <source>
        <dbReference type="ARBA" id="ARBA00022496"/>
    </source>
</evidence>
<dbReference type="PROSITE" id="PS00211">
    <property type="entry name" value="ABC_TRANSPORTER_1"/>
    <property type="match status" value="1"/>
</dbReference>
<dbReference type="InterPro" id="IPR003593">
    <property type="entry name" value="AAA+_ATPase"/>
</dbReference>
<evidence type="ECO:0000313" key="12">
    <source>
        <dbReference type="EMBL" id="PSJ80750.1"/>
    </source>
</evidence>
<dbReference type="PANTHER" id="PTHR42771">
    <property type="entry name" value="IRON(3+)-HYDROXAMATE IMPORT ATP-BINDING PROTEIN FHUC"/>
    <property type="match status" value="1"/>
</dbReference>
<evidence type="ECO:0000256" key="4">
    <source>
        <dbReference type="ARBA" id="ARBA00022475"/>
    </source>
</evidence>
<dbReference type="GO" id="GO:0006826">
    <property type="term" value="P:iron ion transport"/>
    <property type="evidence" value="ECO:0007669"/>
    <property type="project" value="UniProtKB-KW"/>
</dbReference>
<dbReference type="InterPro" id="IPR017871">
    <property type="entry name" value="ABC_transporter-like_CS"/>
</dbReference>
<dbReference type="CDD" id="cd03214">
    <property type="entry name" value="ABC_Iron-Siderophores_B12_Hemin"/>
    <property type="match status" value="1"/>
</dbReference>
<dbReference type="EMBL" id="PXYY01000017">
    <property type="protein sequence ID" value="PSJ80750.1"/>
    <property type="molecule type" value="Genomic_DNA"/>
</dbReference>
<dbReference type="SMART" id="SM00382">
    <property type="entry name" value="AAA"/>
    <property type="match status" value="1"/>
</dbReference>
<dbReference type="SUPFAM" id="SSF52540">
    <property type="entry name" value="P-loop containing nucleoside triphosphate hydrolases"/>
    <property type="match status" value="1"/>
</dbReference>
<evidence type="ECO:0000256" key="3">
    <source>
        <dbReference type="ARBA" id="ARBA00022448"/>
    </source>
</evidence>
<keyword evidence="3" id="KW-0813">Transport</keyword>
<dbReference type="Gene3D" id="3.40.50.300">
    <property type="entry name" value="P-loop containing nucleotide triphosphate hydrolases"/>
    <property type="match status" value="1"/>
</dbReference>
<keyword evidence="13" id="KW-1185">Reference proteome</keyword>
<protein>
    <recommendedName>
        <fullName evidence="11">ABC transporter domain-containing protein</fullName>
    </recommendedName>
</protein>
<comment type="caution">
    <text evidence="12">The sequence shown here is derived from an EMBL/GenBank/DDBJ whole genome shotgun (WGS) entry which is preliminary data.</text>
</comment>
<keyword evidence="5" id="KW-0410">Iron transport</keyword>
<name>A0A2P7U188_9NEIS</name>
<dbReference type="FunFam" id="3.40.50.300:FF:000134">
    <property type="entry name" value="Iron-enterobactin ABC transporter ATP-binding protein"/>
    <property type="match status" value="1"/>
</dbReference>
<keyword evidence="9" id="KW-0406">Ion transport</keyword>
<dbReference type="InterPro" id="IPR027417">
    <property type="entry name" value="P-loop_NTPase"/>
</dbReference>
<dbReference type="GO" id="GO:0005524">
    <property type="term" value="F:ATP binding"/>
    <property type="evidence" value="ECO:0007669"/>
    <property type="project" value="UniProtKB-KW"/>
</dbReference>
<reference evidence="12 13" key="1">
    <citation type="submission" date="2018-03" db="EMBL/GenBank/DDBJ databases">
        <title>Neisseria weixii sp. nov., isolated from the intestinal contents of Tibetan Plateau pika (Ochotona curzoniae) in Yushu, Qinghai Province, China.</title>
        <authorList>
            <person name="Gui Z."/>
        </authorList>
    </citation>
    <scope>NUCLEOTIDE SEQUENCE [LARGE SCALE GENOMIC DNA]</scope>
    <source>
        <strain evidence="12 13">ATCC 51483</strain>
    </source>
</reference>
<feature type="domain" description="ABC transporter" evidence="11">
    <location>
        <begin position="7"/>
        <end position="243"/>
    </location>
</feature>
<comment type="subcellular location">
    <subcellularLocation>
        <location evidence="1">Cell membrane</location>
        <topology evidence="1">Peripheral membrane protein</topology>
    </subcellularLocation>
</comment>